<dbReference type="PANTHER" id="PTHR11461:SF367">
    <property type="entry name" value="GH21475P-RELATED"/>
    <property type="match status" value="1"/>
</dbReference>
<dbReference type="Pfam" id="PF00079">
    <property type="entry name" value="Serpin"/>
    <property type="match status" value="1"/>
</dbReference>
<keyword evidence="1" id="KW-0646">Protease inhibitor</keyword>
<reference evidence="7" key="1">
    <citation type="submission" date="2019-10" db="EMBL/GenBank/DDBJ databases">
        <title>Short sand fly seasons in Tbilisi, Georgia, hinder development of host immunity to saliva of the visceral leishmaniasis vector Phlebotomus kandelakii.</title>
        <authorList>
            <person name="Oliveira F."/>
            <person name="Giorgobiani E."/>
            <person name="Guimaraes-Costa A.B."/>
            <person name="Abdeladhim M."/>
            <person name="Oristian J."/>
            <person name="Tskhvaradze L."/>
            <person name="Tsertsvadze N."/>
            <person name="Zakalashvili M."/>
            <person name="Valenzuela J.G."/>
            <person name="Kamhawi S."/>
        </authorList>
    </citation>
    <scope>NUCLEOTIDE SEQUENCE</scope>
    <source>
        <strain evidence="7">Wild-capture in Tbilisi</strain>
        <tissue evidence="7">Salivary glands</tissue>
    </source>
</reference>
<dbReference type="GO" id="GO:0004867">
    <property type="term" value="F:serine-type endopeptidase inhibitor activity"/>
    <property type="evidence" value="ECO:0007669"/>
    <property type="project" value="UniProtKB-KW"/>
</dbReference>
<evidence type="ECO:0000256" key="1">
    <source>
        <dbReference type="ARBA" id="ARBA00022690"/>
    </source>
</evidence>
<evidence type="ECO:0000256" key="3">
    <source>
        <dbReference type="RuleBase" id="RU000411"/>
    </source>
</evidence>
<dbReference type="InterPro" id="IPR000215">
    <property type="entry name" value="Serpin_fam"/>
</dbReference>
<dbReference type="Gene3D" id="3.30.497.10">
    <property type="entry name" value="Antithrombin, subunit I, domain 2"/>
    <property type="match status" value="1"/>
</dbReference>
<keyword evidence="2" id="KW-0722">Serine protease inhibitor</keyword>
<dbReference type="AlphaFoldDB" id="A0A6B2EKK6"/>
<dbReference type="SUPFAM" id="SSF56574">
    <property type="entry name" value="Serpins"/>
    <property type="match status" value="1"/>
</dbReference>
<dbReference type="PANTHER" id="PTHR11461">
    <property type="entry name" value="SERINE PROTEASE INHIBITOR, SERPIN"/>
    <property type="match status" value="1"/>
</dbReference>
<comment type="similarity">
    <text evidence="3">Belongs to the serpin family.</text>
</comment>
<dbReference type="GO" id="GO:0005615">
    <property type="term" value="C:extracellular space"/>
    <property type="evidence" value="ECO:0007669"/>
    <property type="project" value="InterPro"/>
</dbReference>
<dbReference type="InterPro" id="IPR042185">
    <property type="entry name" value="Serpin_sf_2"/>
</dbReference>
<organism evidence="7">
    <name type="scientific">Phlebotomus kandelakii</name>
    <dbReference type="NCBI Taxonomy" id="1109342"/>
    <lineage>
        <taxon>Eukaryota</taxon>
        <taxon>Metazoa</taxon>
        <taxon>Ecdysozoa</taxon>
        <taxon>Arthropoda</taxon>
        <taxon>Hexapoda</taxon>
        <taxon>Insecta</taxon>
        <taxon>Pterygota</taxon>
        <taxon>Neoptera</taxon>
        <taxon>Endopterygota</taxon>
        <taxon>Diptera</taxon>
        <taxon>Nematocera</taxon>
        <taxon>Psychodoidea</taxon>
        <taxon>Psychodidae</taxon>
        <taxon>Phlebotomus</taxon>
        <taxon>Larroussius</taxon>
    </lineage>
</organism>
<keyword evidence="5" id="KW-0732">Signal</keyword>
<evidence type="ECO:0000256" key="4">
    <source>
        <dbReference type="SAM" id="Coils"/>
    </source>
</evidence>
<feature type="domain" description="Serpin" evidence="6">
    <location>
        <begin position="152"/>
        <end position="519"/>
    </location>
</feature>
<evidence type="ECO:0000313" key="7">
    <source>
        <dbReference type="EMBL" id="NBJ62090.1"/>
    </source>
</evidence>
<name>A0A6B2EKK6_9DIPT</name>
<dbReference type="EMBL" id="GIFK01004387">
    <property type="protein sequence ID" value="NBJ62090.1"/>
    <property type="molecule type" value="Transcribed_RNA"/>
</dbReference>
<dbReference type="Gene3D" id="2.10.310.10">
    <property type="entry name" value="Serpins superfamily"/>
    <property type="match status" value="1"/>
</dbReference>
<evidence type="ECO:0000256" key="5">
    <source>
        <dbReference type="SAM" id="SignalP"/>
    </source>
</evidence>
<protein>
    <submittedName>
        <fullName evidence="7">Putative serine protease inhibitor</fullName>
    </submittedName>
</protein>
<sequence>MDKFLCLTFFLVILAGLINAQASQGNIQGGVQLQQVQGVEIPPINQAPPQNVQQVQQQSYQQQEEEIRKILEQRQQQAEIQRQQEEYQRQQQLLQQQQILQQQQQIQQVNSRLPSLQEIQHDRTQTNMLPNASRLEQEVLRVISAGSEHFALQLFKGVLHENTAQNYNFIMSPFSVWSLIVLLVEGSAGRTLAEIESVLGLPKEIAYVRDGYRQIRNALNVNTSTTEISTIHVMFSDRNRPVQPEFEKTVEQFYMTDVIPVNYLQTLETAQTINNYVSGATKGRIKQILKRGDLMDANMILISAIFFRGQWKTPFNVSQTVEESFYDEFGKAQGKVNMMFQRGSFPYTAIAELDAHILELPYGNLNRLSMIILLPRKGTPLNQVVEKLANVRLQRVYDELKKAADEYEDDEVEVYLPRFRITADFVLNGVLEKMGLLDIFSPTNANLSKITNSQIYLSRLIHKATIEVNEEGTVASAVTAGVFANKATPPRFYANRPFAYLIVDKATNVLLFCGQVKNPNTFYF</sequence>
<proteinExistence type="inferred from homology"/>
<evidence type="ECO:0000256" key="2">
    <source>
        <dbReference type="ARBA" id="ARBA00022900"/>
    </source>
</evidence>
<feature type="chain" id="PRO_5025515957" evidence="5">
    <location>
        <begin position="21"/>
        <end position="524"/>
    </location>
</feature>
<evidence type="ECO:0000259" key="6">
    <source>
        <dbReference type="SMART" id="SM00093"/>
    </source>
</evidence>
<feature type="coiled-coil region" evidence="4">
    <location>
        <begin position="53"/>
        <end position="100"/>
    </location>
</feature>
<accession>A0A6B2EKK6</accession>
<feature type="signal peptide" evidence="5">
    <location>
        <begin position="1"/>
        <end position="20"/>
    </location>
</feature>
<dbReference type="InterPro" id="IPR036186">
    <property type="entry name" value="Serpin_sf"/>
</dbReference>
<dbReference type="InterPro" id="IPR042178">
    <property type="entry name" value="Serpin_sf_1"/>
</dbReference>
<keyword evidence="4" id="KW-0175">Coiled coil</keyword>
<dbReference type="CDD" id="cd19598">
    <property type="entry name" value="serpin77Ba-like_insects"/>
    <property type="match status" value="1"/>
</dbReference>
<dbReference type="InterPro" id="IPR023796">
    <property type="entry name" value="Serpin_dom"/>
</dbReference>
<dbReference type="Gene3D" id="2.30.39.10">
    <property type="entry name" value="Alpha-1-antitrypsin, domain 1"/>
    <property type="match status" value="1"/>
</dbReference>
<dbReference type="SMART" id="SM00093">
    <property type="entry name" value="SERPIN"/>
    <property type="match status" value="1"/>
</dbReference>